<keyword evidence="2" id="KW-1185">Reference proteome</keyword>
<dbReference type="RefSeq" id="WP_012154398.1">
    <property type="nucleotide sequence ID" value="NC_009901.1"/>
</dbReference>
<organism evidence="1 2">
    <name type="scientific">Shewanella pealeana (strain ATCC 700345 / ANG-SQ1)</name>
    <dbReference type="NCBI Taxonomy" id="398579"/>
    <lineage>
        <taxon>Bacteria</taxon>
        <taxon>Pseudomonadati</taxon>
        <taxon>Pseudomonadota</taxon>
        <taxon>Gammaproteobacteria</taxon>
        <taxon>Alteromonadales</taxon>
        <taxon>Shewanellaceae</taxon>
        <taxon>Shewanella</taxon>
    </lineage>
</organism>
<name>A8H1N3_SHEPA</name>
<protein>
    <submittedName>
        <fullName evidence="1">Uncharacterized protein</fullName>
    </submittedName>
</protein>
<accession>A8H1N3</accession>
<evidence type="ECO:0000313" key="1">
    <source>
        <dbReference type="EMBL" id="ABV86470.1"/>
    </source>
</evidence>
<dbReference type="Proteomes" id="UP000002608">
    <property type="component" value="Chromosome"/>
</dbReference>
<dbReference type="eggNOG" id="ENOG5032QYJ">
    <property type="taxonomic scope" value="Bacteria"/>
</dbReference>
<evidence type="ECO:0000313" key="2">
    <source>
        <dbReference type="Proteomes" id="UP000002608"/>
    </source>
</evidence>
<dbReference type="HOGENOM" id="CLU_087606_0_0_6"/>
<dbReference type="KEGG" id="spl:Spea_1143"/>
<reference evidence="1 2" key="1">
    <citation type="submission" date="2007-10" db="EMBL/GenBank/DDBJ databases">
        <title>Complete sequence of Shewanella pealeana ATCC 700345.</title>
        <authorList>
            <consortium name="US DOE Joint Genome Institute"/>
            <person name="Copeland A."/>
            <person name="Lucas S."/>
            <person name="Lapidus A."/>
            <person name="Barry K."/>
            <person name="Glavina del Rio T."/>
            <person name="Dalin E."/>
            <person name="Tice H."/>
            <person name="Pitluck S."/>
            <person name="Chertkov O."/>
            <person name="Brettin T."/>
            <person name="Bruce D."/>
            <person name="Detter J.C."/>
            <person name="Han C."/>
            <person name="Schmutz J."/>
            <person name="Larimer F."/>
            <person name="Land M."/>
            <person name="Hauser L."/>
            <person name="Kyrpides N."/>
            <person name="Kim E."/>
            <person name="Zhao J.-S.Z."/>
            <person name="Manno D."/>
            <person name="Hawari J."/>
            <person name="Richardson P."/>
        </authorList>
    </citation>
    <scope>NUCLEOTIDE SEQUENCE [LARGE SCALE GENOMIC DNA]</scope>
    <source>
        <strain evidence="2">ATCC 700345 / ANG-SQ1</strain>
    </source>
</reference>
<proteinExistence type="predicted"/>
<dbReference type="EMBL" id="CP000851">
    <property type="protein sequence ID" value="ABV86470.1"/>
    <property type="molecule type" value="Genomic_DNA"/>
</dbReference>
<gene>
    <name evidence="1" type="ordered locus">Spea_1143</name>
</gene>
<sequence>MLVSFCSRAAEPQASISQTEKSIVDKSIINKSIIKTSMTKAAFFTSLISLCATSLTAANATELSCNDIDANHLSATYKVHHASGQQSTMTLLRNKDQVIYQRSPVSFEMWNKQGEYVRYFPEQQRSISYRKGDLRSLNMHFDFEQLNHLVSTSLISKLTQSEQAIQPIAADRENQITALECLNANRYHGALHLSQVQLVWAEKIALPVTMDVTMDMQQANQKVSYQLTSLKALSNDDFTSLISGYRDMDFADVGDNESDPFIAKMIHQGFIQHGSSGFYDSQGNQLSGGDSGHQH</sequence>
<dbReference type="AlphaFoldDB" id="A8H1N3"/>